<proteinExistence type="inferred from homology"/>
<evidence type="ECO:0000256" key="4">
    <source>
        <dbReference type="ARBA" id="ARBA00022692"/>
    </source>
</evidence>
<keyword evidence="12" id="KW-1185">Reference proteome</keyword>
<dbReference type="RefSeq" id="WP_394837383.1">
    <property type="nucleotide sequence ID" value="NZ_CP089929.1"/>
</dbReference>
<feature type="transmembrane region" description="Helical" evidence="8">
    <location>
        <begin position="125"/>
        <end position="146"/>
    </location>
</feature>
<feature type="transmembrane region" description="Helical" evidence="8">
    <location>
        <begin position="96"/>
        <end position="118"/>
    </location>
</feature>
<evidence type="ECO:0000256" key="2">
    <source>
        <dbReference type="ARBA" id="ARBA00005887"/>
    </source>
</evidence>
<dbReference type="Proteomes" id="UP001374803">
    <property type="component" value="Chromosome"/>
</dbReference>
<feature type="transmembrane region" description="Helical" evidence="8">
    <location>
        <begin position="193"/>
        <end position="212"/>
    </location>
</feature>
<keyword evidence="5 8" id="KW-1133">Transmembrane helix</keyword>
<accession>A0ABZ2L9W3</accession>
<dbReference type="Gene3D" id="1.10.3430.10">
    <property type="entry name" value="Ammonium transporter AmtB like domains"/>
    <property type="match status" value="1"/>
</dbReference>
<evidence type="ECO:0000256" key="9">
    <source>
        <dbReference type="SAM" id="MobiDB-lite"/>
    </source>
</evidence>
<name>A0ABZ2L9W3_9BACT</name>
<evidence type="ECO:0000313" key="11">
    <source>
        <dbReference type="EMBL" id="WXB07718.1"/>
    </source>
</evidence>
<feature type="transmembrane region" description="Helical" evidence="8">
    <location>
        <begin position="310"/>
        <end position="331"/>
    </location>
</feature>
<feature type="transmembrane region" description="Helical" evidence="8">
    <location>
        <begin position="43"/>
        <end position="65"/>
    </location>
</feature>
<evidence type="ECO:0000256" key="5">
    <source>
        <dbReference type="ARBA" id="ARBA00022989"/>
    </source>
</evidence>
<feature type="region of interest" description="Disordered" evidence="9">
    <location>
        <begin position="408"/>
        <end position="427"/>
    </location>
</feature>
<organism evidence="11 12">
    <name type="scientific">Pendulispora rubella</name>
    <dbReference type="NCBI Taxonomy" id="2741070"/>
    <lineage>
        <taxon>Bacteria</taxon>
        <taxon>Pseudomonadati</taxon>
        <taxon>Myxococcota</taxon>
        <taxon>Myxococcia</taxon>
        <taxon>Myxococcales</taxon>
        <taxon>Sorangiineae</taxon>
        <taxon>Pendulisporaceae</taxon>
        <taxon>Pendulispora</taxon>
    </lineage>
</organism>
<evidence type="ECO:0000259" key="10">
    <source>
        <dbReference type="Pfam" id="PF00909"/>
    </source>
</evidence>
<keyword evidence="4 8" id="KW-0812">Transmembrane</keyword>
<dbReference type="SUPFAM" id="SSF111352">
    <property type="entry name" value="Ammonium transporter"/>
    <property type="match status" value="1"/>
</dbReference>
<feature type="domain" description="Ammonium transporter AmtB-like" evidence="10">
    <location>
        <begin position="10"/>
        <end position="403"/>
    </location>
</feature>
<protein>
    <recommendedName>
        <fullName evidence="8">Ammonium transporter</fullName>
    </recommendedName>
</protein>
<evidence type="ECO:0000256" key="6">
    <source>
        <dbReference type="ARBA" id="ARBA00023136"/>
    </source>
</evidence>
<keyword evidence="3 8" id="KW-0813">Transport</keyword>
<dbReference type="InterPro" id="IPR001905">
    <property type="entry name" value="Ammonium_transpt"/>
</dbReference>
<dbReference type="PROSITE" id="PS01219">
    <property type="entry name" value="AMMONIUM_TRANSP"/>
    <property type="match status" value="1"/>
</dbReference>
<dbReference type="Pfam" id="PF00909">
    <property type="entry name" value="Ammonium_transp"/>
    <property type="match status" value="1"/>
</dbReference>
<feature type="transmembrane region" description="Helical" evidence="8">
    <location>
        <begin position="256"/>
        <end position="275"/>
    </location>
</feature>
<evidence type="ECO:0000256" key="3">
    <source>
        <dbReference type="ARBA" id="ARBA00022448"/>
    </source>
</evidence>
<feature type="transmembrane region" description="Helical" evidence="8">
    <location>
        <begin position="281"/>
        <end position="298"/>
    </location>
</feature>
<keyword evidence="7 8" id="KW-0924">Ammonia transport</keyword>
<dbReference type="InterPro" id="IPR018047">
    <property type="entry name" value="Ammonium_transpt_CS"/>
</dbReference>
<dbReference type="PANTHER" id="PTHR43029:SF10">
    <property type="entry name" value="AMMONIUM TRANSPORTER MEP2"/>
    <property type="match status" value="1"/>
</dbReference>
<evidence type="ECO:0000313" key="12">
    <source>
        <dbReference type="Proteomes" id="UP001374803"/>
    </source>
</evidence>
<feature type="transmembrane region" description="Helical" evidence="8">
    <location>
        <begin position="351"/>
        <end position="373"/>
    </location>
</feature>
<dbReference type="NCBIfam" id="TIGR00836">
    <property type="entry name" value="amt"/>
    <property type="match status" value="1"/>
</dbReference>
<evidence type="ECO:0000256" key="8">
    <source>
        <dbReference type="RuleBase" id="RU362002"/>
    </source>
</evidence>
<evidence type="ECO:0000256" key="1">
    <source>
        <dbReference type="ARBA" id="ARBA00004141"/>
    </source>
</evidence>
<gene>
    <name evidence="11" type="ORF">LVJ94_10790</name>
</gene>
<keyword evidence="6 8" id="KW-0472">Membrane</keyword>
<comment type="similarity">
    <text evidence="2 8">Belongs to the ammonia transporter channel (TC 1.A.11.2) family.</text>
</comment>
<feature type="transmembrane region" description="Helical" evidence="8">
    <location>
        <begin position="158"/>
        <end position="181"/>
    </location>
</feature>
<comment type="subcellular location">
    <subcellularLocation>
        <location evidence="8">Cell membrane</location>
        <topology evidence="8">Multi-pass membrane protein</topology>
    </subcellularLocation>
    <subcellularLocation>
        <location evidence="1">Membrane</location>
        <topology evidence="1">Multi-pass membrane protein</topology>
    </subcellularLocation>
</comment>
<feature type="transmembrane region" description="Helical" evidence="8">
    <location>
        <begin position="224"/>
        <end position="247"/>
    </location>
</feature>
<dbReference type="PANTHER" id="PTHR43029">
    <property type="entry name" value="AMMONIUM TRANSPORTER MEP2"/>
    <property type="match status" value="1"/>
</dbReference>
<feature type="transmembrane region" description="Helical" evidence="8">
    <location>
        <begin position="12"/>
        <end position="31"/>
    </location>
</feature>
<evidence type="ECO:0000256" key="7">
    <source>
        <dbReference type="ARBA" id="ARBA00023177"/>
    </source>
</evidence>
<dbReference type="InterPro" id="IPR029020">
    <property type="entry name" value="Ammonium/urea_transptr"/>
</dbReference>
<dbReference type="EMBL" id="CP089983">
    <property type="protein sequence ID" value="WXB07718.1"/>
    <property type="molecule type" value="Genomic_DNA"/>
</dbReference>
<reference evidence="11" key="1">
    <citation type="submission" date="2021-12" db="EMBL/GenBank/DDBJ databases">
        <title>Discovery of the Pendulisporaceae a myxobacterial family with distinct sporulation behavior and unique specialized metabolism.</title>
        <authorList>
            <person name="Garcia R."/>
            <person name="Popoff A."/>
            <person name="Bader C.D."/>
            <person name="Loehr J."/>
            <person name="Walesch S."/>
            <person name="Walt C."/>
            <person name="Boldt J."/>
            <person name="Bunk B."/>
            <person name="Haeckl F.J.F.P.J."/>
            <person name="Gunesch A.P."/>
            <person name="Birkelbach J."/>
            <person name="Nuebel U."/>
            <person name="Pietschmann T."/>
            <person name="Bach T."/>
            <person name="Mueller R."/>
        </authorList>
    </citation>
    <scope>NUCLEOTIDE SEQUENCE</scope>
    <source>
        <strain evidence="11">MSr11367</strain>
    </source>
</reference>
<dbReference type="InterPro" id="IPR024041">
    <property type="entry name" value="NH4_transpt_AmtB-like_dom"/>
</dbReference>
<sequence>MSQINTGDTAWLLVSSALVLLMTPALALFYAGMVQRKNVLSTLMYSMAAIPVLGLKWCLFGYTLAFGPSKFGLIGGLDFIGLQGLAADVHGSVPTLAFVAFQMMFAIITPALISGAFAERMKFSAYIAFVLLWSTFVYDPVAHWVWAEGGWLFKMGALDFAGGTVVHLTAGISALACAIVIGKRYGYPQRKSVPHNLTMTLTGAGLLWFGWFGFNAGSALTSGALAALAFMTTQLGAAGGAVGWLVVETAHRGKPTALGIASGLVAGLVAITPAAGYVAPWAAILIGLFAGSVCYFAVLQKDRFGYDDSLDAFGIHGVGGLAGALLTGLFAQKSLNEAGNDGALFGNGHQMVTQLIACSASLVYAFVITFGILKLIDAVIGLRVSENDEREGLDAALHGEEGYVLSGSATAGAEAPPEPVPSAPPVAATIVRADATST</sequence>